<dbReference type="Proteomes" id="UP000236742">
    <property type="component" value="Unassembled WGS sequence"/>
</dbReference>
<evidence type="ECO:0000313" key="2">
    <source>
        <dbReference type="Proteomes" id="UP000236742"/>
    </source>
</evidence>
<dbReference type="EMBL" id="FNVD01000002">
    <property type="protein sequence ID" value="SEF62661.1"/>
    <property type="molecule type" value="Genomic_DNA"/>
</dbReference>
<accession>A0A1H5TKN6</accession>
<dbReference type="AlphaFoldDB" id="A0A1H5TKN6"/>
<dbReference type="InterPro" id="IPR025255">
    <property type="entry name" value="DUF4202"/>
</dbReference>
<organism evidence="1 2">
    <name type="scientific">Jhaorihella thermophila</name>
    <dbReference type="NCBI Taxonomy" id="488547"/>
    <lineage>
        <taxon>Bacteria</taxon>
        <taxon>Pseudomonadati</taxon>
        <taxon>Pseudomonadota</taxon>
        <taxon>Alphaproteobacteria</taxon>
        <taxon>Rhodobacterales</taxon>
        <taxon>Paracoccaceae</taxon>
        <taxon>Jhaorihella</taxon>
    </lineage>
</organism>
<dbReference type="PANTHER" id="PTHR41729">
    <property type="entry name" value="GLUTAMYL-TRNA SYNTHETASE"/>
    <property type="match status" value="1"/>
</dbReference>
<evidence type="ECO:0000313" key="1">
    <source>
        <dbReference type="EMBL" id="SEF62661.1"/>
    </source>
</evidence>
<keyword evidence="2" id="KW-1185">Reference proteome</keyword>
<dbReference type="Pfam" id="PF13875">
    <property type="entry name" value="DUF4202"/>
    <property type="match status" value="1"/>
</dbReference>
<name>A0A1H5TKN6_9RHOB</name>
<reference evidence="1 2" key="1">
    <citation type="submission" date="2016-10" db="EMBL/GenBank/DDBJ databases">
        <authorList>
            <person name="de Groot N.N."/>
        </authorList>
    </citation>
    <scope>NUCLEOTIDE SEQUENCE [LARGE SCALE GENOMIC DNA]</scope>
    <source>
        <strain evidence="1 2">DSM 23413</strain>
    </source>
</reference>
<dbReference type="OrthoDB" id="9799165at2"/>
<dbReference type="RefSeq" id="WP_104006936.1">
    <property type="nucleotide sequence ID" value="NZ_FNVD01000002.1"/>
</dbReference>
<proteinExistence type="predicted"/>
<gene>
    <name evidence="1" type="ORF">SAMN05421751_102301</name>
</gene>
<evidence type="ECO:0008006" key="3">
    <source>
        <dbReference type="Google" id="ProtNLM"/>
    </source>
</evidence>
<sequence>MSKLDTVIAAIDAANAKDPRQDEGQPEALLYGQRMSAALDHLYPDADDLLRIAVRGQHIERWILPRSDYPEGKAGYHKWRRDLAAHHARRVGEIMAEAGYGPDEIAQVSKMLRKEGVKRDPLVQALEDVASYVFVKHYFGGFVEKYGGKYDAEKIRDIVAKTARKMSEMARAKVLEDFDLPEDLAAAFRV</sequence>
<protein>
    <recommendedName>
        <fullName evidence="3">DUF4202 domain-containing protein</fullName>
    </recommendedName>
</protein>
<dbReference type="PANTHER" id="PTHR41729:SF1">
    <property type="entry name" value="GLUTAMYL-TRNA SYNTHETASE"/>
    <property type="match status" value="1"/>
</dbReference>